<gene>
    <name evidence="3" type="ORF">Rmf_03780</name>
</gene>
<dbReference type="InterPro" id="IPR006311">
    <property type="entry name" value="TAT_signal"/>
</dbReference>
<dbReference type="InterPro" id="IPR037049">
    <property type="entry name" value="DUF1214_C_sf"/>
</dbReference>
<evidence type="ECO:0000259" key="1">
    <source>
        <dbReference type="Pfam" id="PF06742"/>
    </source>
</evidence>
<keyword evidence="4" id="KW-1185">Reference proteome</keyword>
<dbReference type="PANTHER" id="PTHR36509:SF2">
    <property type="entry name" value="BLL3101 PROTEIN"/>
    <property type="match status" value="1"/>
</dbReference>
<dbReference type="Pfam" id="PF06863">
    <property type="entry name" value="DUF1254"/>
    <property type="match status" value="1"/>
</dbReference>
<dbReference type="SUPFAM" id="SSF160935">
    <property type="entry name" value="VPA0735-like"/>
    <property type="match status" value="1"/>
</dbReference>
<dbReference type="Proteomes" id="UP000831327">
    <property type="component" value="Chromosome"/>
</dbReference>
<accession>A0ABN6NVI8</accession>
<proteinExistence type="predicted"/>
<sequence>MTNPDSEHVALNRRNVFAGGGGLILASALISEAQAQRTAPAEAWRPGSSEARARAREAISAMEGWGGSLVLQAATYAAPLVAMYNLRATVAFGPDAKAPPGSIWRFEDIATPTLAAQSGYVSPNVNVIYGFGFADLGQEPYILTAPDSGGRYYMIEVCDMWTRAFAYPAGGPSGYRGGKFAFVGPGWTGTLPAGVTRVDCPTRWIEFQPRVHVKNEADLPAAQAVLRAIKLEGLAQYSGRPAPARPAYNYETPVMAPGVASSMMDFTDPMQFWSIFAAAMNENPPPQKEIDAVLPQFRYLGIEFGKPWSAAGVNPIYLAQMRRITAEIGPMVVQSMPLVGRLKNGWIIPPANTGDAGADYMSRCVVAIFGLTANTPIQAIYYPGPLDANNEPLTGARKYAMTFRGAMEFAQPVAPGFWSVTIYDAATRYSVPNAINRYALGSDNALAKNADGSFTLYLQHENPGPDKQANWLPAPAGPFYLILRNYAPVPAVAAGLQNLDTFQGPPPVVPVG</sequence>
<dbReference type="EMBL" id="AP025637">
    <property type="protein sequence ID" value="BDG70449.1"/>
    <property type="molecule type" value="Genomic_DNA"/>
</dbReference>
<feature type="domain" description="DUF1254" evidence="2">
    <location>
        <begin position="115"/>
        <end position="231"/>
    </location>
</feature>
<dbReference type="PANTHER" id="PTHR36509">
    <property type="entry name" value="BLL3101 PROTEIN"/>
    <property type="match status" value="1"/>
</dbReference>
<dbReference type="InterPro" id="IPR037050">
    <property type="entry name" value="DUF1254_sf"/>
</dbReference>
<dbReference type="RefSeq" id="WP_244457781.1">
    <property type="nucleotide sequence ID" value="NZ_AP025637.1"/>
</dbReference>
<protein>
    <recommendedName>
        <fullName evidence="5">DUF1254 domain-containing protein</fullName>
    </recommendedName>
</protein>
<name>A0ABN6NVI8_9PROT</name>
<evidence type="ECO:0000313" key="4">
    <source>
        <dbReference type="Proteomes" id="UP000831327"/>
    </source>
</evidence>
<organism evidence="3 4">
    <name type="scientific">Roseomonas fluvialis</name>
    <dbReference type="NCBI Taxonomy" id="1750527"/>
    <lineage>
        <taxon>Bacteria</taxon>
        <taxon>Pseudomonadati</taxon>
        <taxon>Pseudomonadota</taxon>
        <taxon>Alphaproteobacteria</taxon>
        <taxon>Acetobacterales</taxon>
        <taxon>Roseomonadaceae</taxon>
        <taxon>Roseomonas</taxon>
    </lineage>
</organism>
<dbReference type="Gene3D" id="2.60.120.600">
    <property type="entry name" value="Domain of unknown function DUF1214, C-terminal domain"/>
    <property type="match status" value="1"/>
</dbReference>
<dbReference type="Pfam" id="PF06742">
    <property type="entry name" value="DUF1214"/>
    <property type="match status" value="1"/>
</dbReference>
<evidence type="ECO:0008006" key="5">
    <source>
        <dbReference type="Google" id="ProtNLM"/>
    </source>
</evidence>
<dbReference type="InterPro" id="IPR010679">
    <property type="entry name" value="DUF1254"/>
</dbReference>
<dbReference type="InterPro" id="IPR010621">
    <property type="entry name" value="DUF1214"/>
</dbReference>
<feature type="domain" description="DUF1214" evidence="1">
    <location>
        <begin position="379"/>
        <end position="488"/>
    </location>
</feature>
<dbReference type="Gene3D" id="2.60.40.1610">
    <property type="entry name" value="Domain of unknown function DUF1254"/>
    <property type="match status" value="1"/>
</dbReference>
<dbReference type="PROSITE" id="PS51318">
    <property type="entry name" value="TAT"/>
    <property type="match status" value="1"/>
</dbReference>
<evidence type="ECO:0000313" key="3">
    <source>
        <dbReference type="EMBL" id="BDG70449.1"/>
    </source>
</evidence>
<reference evidence="3 4" key="1">
    <citation type="journal article" date="2016" name="Microbes Environ.">
        <title>Phylogenetically diverse aerobic anoxygenic phototrophic bacteria isolated from epilithic biofilms in Tama river, Japan.</title>
        <authorList>
            <person name="Hirose S."/>
            <person name="Matsuura K."/>
            <person name="Haruta S."/>
        </authorList>
    </citation>
    <scope>NUCLEOTIDE SEQUENCE [LARGE SCALE GENOMIC DNA]</scope>
    <source>
        <strain evidence="3 4">S08</strain>
    </source>
</reference>
<evidence type="ECO:0000259" key="2">
    <source>
        <dbReference type="Pfam" id="PF06863"/>
    </source>
</evidence>